<evidence type="ECO:0000313" key="3">
    <source>
        <dbReference type="Proteomes" id="UP000509301"/>
    </source>
</evidence>
<sequence length="102" mass="11430">MKFDVIPGFRAAYRISGDEVTKVKGEDVNINMKKLVEIIRQNAKIGDEEAKKLDMGTLLGFAMILDDLGIAYMGGYIVFVDALKTNWNKVLEAFKEVVTNEN</sequence>
<feature type="transmembrane region" description="Helical" evidence="1">
    <location>
        <begin position="58"/>
        <end position="79"/>
    </location>
</feature>
<dbReference type="RefSeq" id="WP_174630716.1">
    <property type="nucleotide sequence ID" value="NZ_CP049074.1"/>
</dbReference>
<accession>A0A6N0NY74</accession>
<evidence type="ECO:0000313" key="2">
    <source>
        <dbReference type="EMBL" id="QKR00081.1"/>
    </source>
</evidence>
<name>A0A6N0NY74_9CREN</name>
<keyword evidence="1" id="KW-0812">Transmembrane</keyword>
<protein>
    <submittedName>
        <fullName evidence="2">Uncharacterized protein</fullName>
    </submittedName>
</protein>
<dbReference type="EMBL" id="CP049074">
    <property type="protein sequence ID" value="QKR00081.1"/>
    <property type="molecule type" value="Genomic_DNA"/>
</dbReference>
<dbReference type="Proteomes" id="UP000509301">
    <property type="component" value="Chromosome"/>
</dbReference>
<evidence type="ECO:0000256" key="1">
    <source>
        <dbReference type="SAM" id="Phobius"/>
    </source>
</evidence>
<keyword evidence="1" id="KW-0472">Membrane</keyword>
<reference evidence="2 3" key="1">
    <citation type="submission" date="2020-02" db="EMBL/GenBank/DDBJ databases">
        <title>Comparative genome analysis reveals the metabolism and evolution of the thermophilic archaeal genus Metallosphaera.</title>
        <authorList>
            <person name="Jiang C."/>
        </authorList>
    </citation>
    <scope>NUCLEOTIDE SEQUENCE [LARGE SCALE GENOMIC DNA]</scope>
    <source>
        <strain evidence="2 3">Ric-A</strain>
    </source>
</reference>
<keyword evidence="3" id="KW-1185">Reference proteome</keyword>
<dbReference type="AlphaFoldDB" id="A0A6N0NY74"/>
<gene>
    <name evidence="2" type="ORF">GWK48_06565</name>
</gene>
<dbReference type="OrthoDB" id="33808at2157"/>
<organism evidence="2 3">
    <name type="scientific">Metallosphaera tengchongensis</name>
    <dbReference type="NCBI Taxonomy" id="1532350"/>
    <lineage>
        <taxon>Archaea</taxon>
        <taxon>Thermoproteota</taxon>
        <taxon>Thermoprotei</taxon>
        <taxon>Sulfolobales</taxon>
        <taxon>Sulfolobaceae</taxon>
        <taxon>Metallosphaera</taxon>
    </lineage>
</organism>
<dbReference type="GeneID" id="55641597"/>
<dbReference type="KEGG" id="mten:GWK48_06565"/>
<keyword evidence="1" id="KW-1133">Transmembrane helix</keyword>
<proteinExistence type="predicted"/>